<organism evidence="1 2">
    <name type="scientific">Eiseniibacteriota bacterium</name>
    <dbReference type="NCBI Taxonomy" id="2212470"/>
    <lineage>
        <taxon>Bacteria</taxon>
        <taxon>Candidatus Eiseniibacteriota</taxon>
    </lineage>
</organism>
<gene>
    <name evidence="1" type="ORF">HY076_01035</name>
</gene>
<dbReference type="Proteomes" id="UP000807850">
    <property type="component" value="Unassembled WGS sequence"/>
</dbReference>
<reference evidence="1" key="1">
    <citation type="submission" date="2020-07" db="EMBL/GenBank/DDBJ databases">
        <title>Huge and variable diversity of episymbiotic CPR bacteria and DPANN archaea in groundwater ecosystems.</title>
        <authorList>
            <person name="He C.Y."/>
            <person name="Keren R."/>
            <person name="Whittaker M."/>
            <person name="Farag I.F."/>
            <person name="Doudna J."/>
            <person name="Cate J.H.D."/>
            <person name="Banfield J.F."/>
        </authorList>
    </citation>
    <scope>NUCLEOTIDE SEQUENCE</scope>
    <source>
        <strain evidence="1">NC_groundwater_928_Pr1_S-0.2um_72_17</strain>
    </source>
</reference>
<proteinExistence type="predicted"/>
<dbReference type="AlphaFoldDB" id="A0A9D6L752"/>
<dbReference type="EMBL" id="JACQAY010000036">
    <property type="protein sequence ID" value="MBI3538845.1"/>
    <property type="molecule type" value="Genomic_DNA"/>
</dbReference>
<dbReference type="NCBIfam" id="TIGR04183">
    <property type="entry name" value="Por_Secre_tail"/>
    <property type="match status" value="1"/>
</dbReference>
<evidence type="ECO:0000313" key="2">
    <source>
        <dbReference type="Proteomes" id="UP000807850"/>
    </source>
</evidence>
<name>A0A9D6L752_UNCEI</name>
<sequence>MILSAVLFTAASACDLPVCTAPRSQDNPHIVSDGAGGAIIVWHDTRNPSTNPDIYAQHITAGLAIDPIWPVNGAPVTAAPGSQDVIDVAPDGAGGVFVVWEDDRKYSASQYDIYGQHITASGTVAAGWPTDGLALCAATGDQRFPRVVSDGSGGLIAVWEDHRGPDADIYGMRVNGNGTAPLGWLLNGNPVCTAPKDQVEPALMADGAGGAIVVWADARSDPTGGGDVYAGRILANGGPDPAWPNQGSVLSAFWGPQGAELHLVTDGVGGAIVGWVDYSASPSGDIYAQRVSAAGVVPAGWPANGFPVCTAPSGQFNLDMISDESGGALFVWDDYRNATNSDLYGHHILANGTMAPGWIANGNLVATGPDYQVRGSLAKDKQGGMYTAFDVDNPTDHDICVQHMMGNGMLASGWPATGKPECIGPADDDEARAVSDGAGGMIVASFHADAQVNGDIYAFWVRPDLPVATLVSLVSDEAQPDQVALSWYGAQAGGLAATVERRTTQSDWTTLANISADGSGTFRCDDRSVAAGTRYGYRLSYHSGAEALFTFETWVDVPKPVLALYGLRPNPAIGECVASFSLAENRPAMLEVFDVTGRKVISQEVGGLGMGAHRLRLDQGVHFAAGVYALRLIQGNKSLTARAVVVR</sequence>
<protein>
    <submittedName>
        <fullName evidence="1">T9SS type A sorting domain-containing protein</fullName>
    </submittedName>
</protein>
<accession>A0A9D6L752</accession>
<comment type="caution">
    <text evidence="1">The sequence shown here is derived from an EMBL/GenBank/DDBJ whole genome shotgun (WGS) entry which is preliminary data.</text>
</comment>
<dbReference type="InterPro" id="IPR026444">
    <property type="entry name" value="Secre_tail"/>
</dbReference>
<evidence type="ECO:0000313" key="1">
    <source>
        <dbReference type="EMBL" id="MBI3538845.1"/>
    </source>
</evidence>